<keyword evidence="2" id="KW-0813">Transport</keyword>
<accession>A0A8S1Q485</accession>
<gene>
    <name evidence="9" type="ORF">PSON_ATCC_30995.1.T0950181</name>
</gene>
<keyword evidence="5 7" id="KW-0472">Membrane</keyword>
<evidence type="ECO:0000313" key="10">
    <source>
        <dbReference type="Proteomes" id="UP000692954"/>
    </source>
</evidence>
<dbReference type="PANTHER" id="PTHR19957:SF307">
    <property type="entry name" value="PROTEIN SSO1-RELATED"/>
    <property type="match status" value="1"/>
</dbReference>
<sequence length="305" mass="34818">MEDCLFEIKGAGSQQTIQKQMGNDAQSNDQNIVINDNNDELMPLFKVNVDGVQRILEIIRSNIGKIEELKKGYTSATRSDAEKDVSMKLDKIIQQNNQQQERLKRLMEQVSQDVEEAKEKEPDEPETRMKMDIWAAVNLKVQAVLQESQKAQLDFQNSMRNKIKRQAGCLDSNLNEEQIEELCEDPNKIQELLQKKIYGQASIQLQNAVQDIQDKYQDILKLERSVQQVYQLFADMAILVKNQGELIDNIEQNMIKAKDYVKKGEAQLIKAKKDHQAARKKMCCIVMIGLVLILVIVGPVLGTSL</sequence>
<dbReference type="CDD" id="cd15848">
    <property type="entry name" value="SNARE_syntaxin1-like"/>
    <property type="match status" value="1"/>
</dbReference>
<dbReference type="GO" id="GO:0006887">
    <property type="term" value="P:exocytosis"/>
    <property type="evidence" value="ECO:0007669"/>
    <property type="project" value="TreeGrafter"/>
</dbReference>
<dbReference type="Pfam" id="PF05739">
    <property type="entry name" value="SNARE"/>
    <property type="match status" value="1"/>
</dbReference>
<name>A0A8S1Q485_9CILI</name>
<dbReference type="SMART" id="SM00397">
    <property type="entry name" value="t_SNARE"/>
    <property type="match status" value="1"/>
</dbReference>
<dbReference type="AlphaFoldDB" id="A0A8S1Q485"/>
<dbReference type="GO" id="GO:0000149">
    <property type="term" value="F:SNARE binding"/>
    <property type="evidence" value="ECO:0007669"/>
    <property type="project" value="TreeGrafter"/>
</dbReference>
<evidence type="ECO:0000256" key="4">
    <source>
        <dbReference type="ARBA" id="ARBA00022989"/>
    </source>
</evidence>
<dbReference type="GO" id="GO:0005886">
    <property type="term" value="C:plasma membrane"/>
    <property type="evidence" value="ECO:0007669"/>
    <property type="project" value="TreeGrafter"/>
</dbReference>
<dbReference type="InterPro" id="IPR045242">
    <property type="entry name" value="Syntaxin"/>
</dbReference>
<dbReference type="GO" id="GO:0005484">
    <property type="term" value="F:SNAP receptor activity"/>
    <property type="evidence" value="ECO:0007669"/>
    <property type="project" value="TreeGrafter"/>
</dbReference>
<reference evidence="9" key="1">
    <citation type="submission" date="2021-01" db="EMBL/GenBank/DDBJ databases">
        <authorList>
            <consortium name="Genoscope - CEA"/>
            <person name="William W."/>
        </authorList>
    </citation>
    <scope>NUCLEOTIDE SEQUENCE</scope>
</reference>
<keyword evidence="3 7" id="KW-0812">Transmembrane</keyword>
<dbReference type="OrthoDB" id="10255013at2759"/>
<dbReference type="PANTHER" id="PTHR19957">
    <property type="entry name" value="SYNTAXIN"/>
    <property type="match status" value="1"/>
</dbReference>
<dbReference type="GO" id="GO:0012505">
    <property type="term" value="C:endomembrane system"/>
    <property type="evidence" value="ECO:0007669"/>
    <property type="project" value="TreeGrafter"/>
</dbReference>
<keyword evidence="4 7" id="KW-1133">Transmembrane helix</keyword>
<evidence type="ECO:0000256" key="7">
    <source>
        <dbReference type="SAM" id="Phobius"/>
    </source>
</evidence>
<evidence type="ECO:0000256" key="3">
    <source>
        <dbReference type="ARBA" id="ARBA00022692"/>
    </source>
</evidence>
<dbReference type="GO" id="GO:0006886">
    <property type="term" value="P:intracellular protein transport"/>
    <property type="evidence" value="ECO:0007669"/>
    <property type="project" value="TreeGrafter"/>
</dbReference>
<dbReference type="InterPro" id="IPR000727">
    <property type="entry name" value="T_SNARE_dom"/>
</dbReference>
<dbReference type="PROSITE" id="PS50192">
    <property type="entry name" value="T_SNARE"/>
    <property type="match status" value="1"/>
</dbReference>
<feature type="domain" description="T-SNARE coiled-coil homology" evidence="8">
    <location>
        <begin position="209"/>
        <end position="271"/>
    </location>
</feature>
<evidence type="ECO:0000313" key="9">
    <source>
        <dbReference type="EMBL" id="CAD8110332.1"/>
    </source>
</evidence>
<proteinExistence type="predicted"/>
<dbReference type="GO" id="GO:0048278">
    <property type="term" value="P:vesicle docking"/>
    <property type="evidence" value="ECO:0007669"/>
    <property type="project" value="TreeGrafter"/>
</dbReference>
<dbReference type="Pfam" id="PF00804">
    <property type="entry name" value="Syntaxin"/>
    <property type="match status" value="1"/>
</dbReference>
<dbReference type="GO" id="GO:0031201">
    <property type="term" value="C:SNARE complex"/>
    <property type="evidence" value="ECO:0007669"/>
    <property type="project" value="TreeGrafter"/>
</dbReference>
<feature type="coiled-coil region" evidence="6">
    <location>
        <begin position="89"/>
        <end position="120"/>
    </location>
</feature>
<comment type="subcellular location">
    <subcellularLocation>
        <location evidence="1">Membrane</location>
        <topology evidence="1">Single-pass type IV membrane protein</topology>
    </subcellularLocation>
</comment>
<evidence type="ECO:0000256" key="5">
    <source>
        <dbReference type="ARBA" id="ARBA00023136"/>
    </source>
</evidence>
<comment type="caution">
    <text evidence="9">The sequence shown here is derived from an EMBL/GenBank/DDBJ whole genome shotgun (WGS) entry which is preliminary data.</text>
</comment>
<feature type="transmembrane region" description="Helical" evidence="7">
    <location>
        <begin position="282"/>
        <end position="302"/>
    </location>
</feature>
<evidence type="ECO:0000256" key="6">
    <source>
        <dbReference type="SAM" id="Coils"/>
    </source>
</evidence>
<dbReference type="FunFam" id="1.20.5.110:FF:000008">
    <property type="entry name" value="Syntaxin 132"/>
    <property type="match status" value="1"/>
</dbReference>
<dbReference type="GO" id="GO:0006906">
    <property type="term" value="P:vesicle fusion"/>
    <property type="evidence" value="ECO:0007669"/>
    <property type="project" value="TreeGrafter"/>
</dbReference>
<evidence type="ECO:0000256" key="1">
    <source>
        <dbReference type="ARBA" id="ARBA00004211"/>
    </source>
</evidence>
<evidence type="ECO:0000259" key="8">
    <source>
        <dbReference type="PROSITE" id="PS50192"/>
    </source>
</evidence>
<protein>
    <recommendedName>
        <fullName evidence="8">t-SNARE coiled-coil homology domain-containing protein</fullName>
    </recommendedName>
</protein>
<evidence type="ECO:0000256" key="2">
    <source>
        <dbReference type="ARBA" id="ARBA00022448"/>
    </source>
</evidence>
<dbReference type="InterPro" id="IPR006011">
    <property type="entry name" value="Syntaxin_N"/>
</dbReference>
<keyword evidence="6" id="KW-0175">Coiled coil</keyword>
<dbReference type="EMBL" id="CAJJDN010000095">
    <property type="protein sequence ID" value="CAD8110332.1"/>
    <property type="molecule type" value="Genomic_DNA"/>
</dbReference>
<dbReference type="Proteomes" id="UP000692954">
    <property type="component" value="Unassembled WGS sequence"/>
</dbReference>
<organism evidence="9 10">
    <name type="scientific">Paramecium sonneborni</name>
    <dbReference type="NCBI Taxonomy" id="65129"/>
    <lineage>
        <taxon>Eukaryota</taxon>
        <taxon>Sar</taxon>
        <taxon>Alveolata</taxon>
        <taxon>Ciliophora</taxon>
        <taxon>Intramacronucleata</taxon>
        <taxon>Oligohymenophorea</taxon>
        <taxon>Peniculida</taxon>
        <taxon>Parameciidae</taxon>
        <taxon>Paramecium</taxon>
    </lineage>
</organism>
<keyword evidence="10" id="KW-1185">Reference proteome</keyword>